<dbReference type="RefSeq" id="WP_199462356.1">
    <property type="nucleotide sequence ID" value="NZ_JAEMUH010000007.1"/>
</dbReference>
<accession>A0ABS0ZAR2</accession>
<reference evidence="1 2" key="1">
    <citation type="submission" date="2020-12" db="EMBL/GenBank/DDBJ databases">
        <title>Comparative genome analysis of fungal antagonists Marinomonas ostreistagni 398 and M. spartinae 468.</title>
        <authorList>
            <person name="Fields J.L."/>
            <person name="Mavrodi O.V."/>
            <person name="Biber P.D."/>
            <person name="Indest K.J."/>
            <person name="Mavrodi D.V."/>
        </authorList>
    </citation>
    <scope>NUCLEOTIDE SEQUENCE [LARGE SCALE GENOMIC DNA]</scope>
    <source>
        <strain evidence="1 2">USM7</strain>
    </source>
</reference>
<dbReference type="EMBL" id="JAEMUH010000007">
    <property type="protein sequence ID" value="MBJ7550742.1"/>
    <property type="molecule type" value="Genomic_DNA"/>
</dbReference>
<name>A0ABS0ZAR2_9GAMM</name>
<gene>
    <name evidence="1" type="ORF">JHD44_08615</name>
</gene>
<keyword evidence="2" id="KW-1185">Reference proteome</keyword>
<proteinExistence type="predicted"/>
<evidence type="ECO:0000313" key="2">
    <source>
        <dbReference type="Proteomes" id="UP000598488"/>
    </source>
</evidence>
<comment type="caution">
    <text evidence="1">The sequence shown here is derived from an EMBL/GenBank/DDBJ whole genome shotgun (WGS) entry which is preliminary data.</text>
</comment>
<organism evidence="1 2">
    <name type="scientific">Marinomonas ostreistagni</name>
    <dbReference type="NCBI Taxonomy" id="359209"/>
    <lineage>
        <taxon>Bacteria</taxon>
        <taxon>Pseudomonadati</taxon>
        <taxon>Pseudomonadota</taxon>
        <taxon>Gammaproteobacteria</taxon>
        <taxon>Oceanospirillales</taxon>
        <taxon>Oceanospirillaceae</taxon>
        <taxon>Marinomonas</taxon>
    </lineage>
</organism>
<dbReference type="Proteomes" id="UP000598488">
    <property type="component" value="Unassembled WGS sequence"/>
</dbReference>
<evidence type="ECO:0000313" key="1">
    <source>
        <dbReference type="EMBL" id="MBJ7550742.1"/>
    </source>
</evidence>
<protein>
    <submittedName>
        <fullName evidence="1">Uncharacterized protein</fullName>
    </submittedName>
</protein>
<sequence length="171" mass="19007">MFNFSKSSSPAWNFDEEEPEGILFEYNELTQNVSAVVKLIADDEETGSVIDYSYSISPAYPQGILTITADEDGVRITAPSLAGFFPIEFVHYLQDGESVFADFWHDVPMGSEIVEFRPSTLRTFTYSLTVAATTSSGTEYSTTLDMTVEHDWTPGKLKLLEYVDAIRSANG</sequence>